<dbReference type="CDD" id="cd07185">
    <property type="entry name" value="OmpA_C-like"/>
    <property type="match status" value="1"/>
</dbReference>
<evidence type="ECO:0000256" key="9">
    <source>
        <dbReference type="SAM" id="Phobius"/>
    </source>
</evidence>
<protein>
    <submittedName>
        <fullName evidence="11">Chemotaxis protein MotB</fullName>
    </submittedName>
</protein>
<dbReference type="Proteomes" id="UP000199118">
    <property type="component" value="Unassembled WGS sequence"/>
</dbReference>
<evidence type="ECO:0000256" key="1">
    <source>
        <dbReference type="ARBA" id="ARBA00004162"/>
    </source>
</evidence>
<evidence type="ECO:0000313" key="11">
    <source>
        <dbReference type="EMBL" id="SDW89620.1"/>
    </source>
</evidence>
<dbReference type="GO" id="GO:0005886">
    <property type="term" value="C:plasma membrane"/>
    <property type="evidence" value="ECO:0007669"/>
    <property type="project" value="UniProtKB-SubCell"/>
</dbReference>
<sequence length="279" mass="29933">MAAGGTTIIKRKKVSGGDGHHGGAWKVAYADFVTAMMAFFLLMWLLNATSEEQKQGLAEYFDPKVPIARLSGGGTGAFGGDSMMSEDTMAQNGTGASKNTPSDNDKAKGETGASPDAADREGVAEAMTALDNMFRGMSGESEQANALLQHIRTRVTDEGLVIELFDTAERPLYEKGTARPTAQMRALLKMVGQVTELVTNKVAIDGHTDDRTFPGGDYTNWELSSDRALSARRALVTAGLAEDRVARVVGKADRDPSDVEHPSGPRNRRVEIILLRSDL</sequence>
<feature type="compositionally biased region" description="Polar residues" evidence="8">
    <location>
        <begin position="88"/>
        <end position="102"/>
    </location>
</feature>
<dbReference type="OrthoDB" id="7170686at2"/>
<evidence type="ECO:0000259" key="10">
    <source>
        <dbReference type="PROSITE" id="PS51123"/>
    </source>
</evidence>
<keyword evidence="5 9" id="KW-1133">Transmembrane helix</keyword>
<keyword evidence="6 7" id="KW-0472">Membrane</keyword>
<dbReference type="InterPro" id="IPR006665">
    <property type="entry name" value="OmpA-like"/>
</dbReference>
<dbReference type="InterPro" id="IPR050330">
    <property type="entry name" value="Bact_OuterMem_StrucFunc"/>
</dbReference>
<evidence type="ECO:0000313" key="12">
    <source>
        <dbReference type="Proteomes" id="UP000199118"/>
    </source>
</evidence>
<dbReference type="Gene3D" id="3.30.1330.60">
    <property type="entry name" value="OmpA-like domain"/>
    <property type="match status" value="1"/>
</dbReference>
<comment type="subcellular location">
    <subcellularLocation>
        <location evidence="1">Cell membrane</location>
        <topology evidence="1">Single-pass membrane protein</topology>
    </subcellularLocation>
</comment>
<name>A0A1H2X9U0_9RHOB</name>
<accession>A0A1H2X9U0</accession>
<keyword evidence="12" id="KW-1185">Reference proteome</keyword>
<dbReference type="SUPFAM" id="SSF103088">
    <property type="entry name" value="OmpA-like"/>
    <property type="match status" value="1"/>
</dbReference>
<comment type="similarity">
    <text evidence="2">Belongs to the MotB family.</text>
</comment>
<keyword evidence="3" id="KW-1003">Cell membrane</keyword>
<dbReference type="Pfam" id="PF13677">
    <property type="entry name" value="MotB_plug"/>
    <property type="match status" value="1"/>
</dbReference>
<evidence type="ECO:0000256" key="2">
    <source>
        <dbReference type="ARBA" id="ARBA00008914"/>
    </source>
</evidence>
<feature type="transmembrane region" description="Helical" evidence="9">
    <location>
        <begin position="27"/>
        <end position="46"/>
    </location>
</feature>
<evidence type="ECO:0000256" key="7">
    <source>
        <dbReference type="PROSITE-ProRule" id="PRU00473"/>
    </source>
</evidence>
<dbReference type="AlphaFoldDB" id="A0A1H2X9U0"/>
<dbReference type="InterPro" id="IPR025713">
    <property type="entry name" value="MotB-like_N_dom"/>
</dbReference>
<dbReference type="EMBL" id="FNMZ01000002">
    <property type="protein sequence ID" value="SDW89620.1"/>
    <property type="molecule type" value="Genomic_DNA"/>
</dbReference>
<evidence type="ECO:0000256" key="6">
    <source>
        <dbReference type="ARBA" id="ARBA00023136"/>
    </source>
</evidence>
<dbReference type="PANTHER" id="PTHR30329">
    <property type="entry name" value="STATOR ELEMENT OF FLAGELLAR MOTOR COMPLEX"/>
    <property type="match status" value="1"/>
</dbReference>
<dbReference type="PANTHER" id="PTHR30329:SF21">
    <property type="entry name" value="LIPOPROTEIN YIAD-RELATED"/>
    <property type="match status" value="1"/>
</dbReference>
<organism evidence="11 12">
    <name type="scientific">Albimonas donghaensis</name>
    <dbReference type="NCBI Taxonomy" id="356660"/>
    <lineage>
        <taxon>Bacteria</taxon>
        <taxon>Pseudomonadati</taxon>
        <taxon>Pseudomonadota</taxon>
        <taxon>Alphaproteobacteria</taxon>
        <taxon>Rhodobacterales</taxon>
        <taxon>Paracoccaceae</taxon>
        <taxon>Albimonas</taxon>
    </lineage>
</organism>
<reference evidence="11 12" key="1">
    <citation type="submission" date="2016-10" db="EMBL/GenBank/DDBJ databases">
        <authorList>
            <person name="de Groot N.N."/>
        </authorList>
    </citation>
    <scope>NUCLEOTIDE SEQUENCE [LARGE SCALE GENOMIC DNA]</scope>
    <source>
        <strain evidence="11 12">DSM 17890</strain>
    </source>
</reference>
<evidence type="ECO:0000256" key="4">
    <source>
        <dbReference type="ARBA" id="ARBA00022692"/>
    </source>
</evidence>
<dbReference type="PROSITE" id="PS51123">
    <property type="entry name" value="OMPA_2"/>
    <property type="match status" value="1"/>
</dbReference>
<evidence type="ECO:0000256" key="8">
    <source>
        <dbReference type="SAM" id="MobiDB-lite"/>
    </source>
</evidence>
<keyword evidence="4 9" id="KW-0812">Transmembrane</keyword>
<dbReference type="STRING" id="356660.SAMN05444336_102661"/>
<gene>
    <name evidence="11" type="ORF">SAMN05444336_102661</name>
</gene>
<feature type="region of interest" description="Disordered" evidence="8">
    <location>
        <begin position="78"/>
        <end position="120"/>
    </location>
</feature>
<evidence type="ECO:0000256" key="3">
    <source>
        <dbReference type="ARBA" id="ARBA00022475"/>
    </source>
</evidence>
<dbReference type="InterPro" id="IPR036737">
    <property type="entry name" value="OmpA-like_sf"/>
</dbReference>
<proteinExistence type="inferred from homology"/>
<dbReference type="RefSeq" id="WP_092680871.1">
    <property type="nucleotide sequence ID" value="NZ_FNMZ01000002.1"/>
</dbReference>
<feature type="domain" description="OmpA-like" evidence="10">
    <location>
        <begin position="158"/>
        <end position="278"/>
    </location>
</feature>
<evidence type="ECO:0000256" key="5">
    <source>
        <dbReference type="ARBA" id="ARBA00022989"/>
    </source>
</evidence>
<dbReference type="Pfam" id="PF00691">
    <property type="entry name" value="OmpA"/>
    <property type="match status" value="1"/>
</dbReference>